<feature type="compositionally biased region" description="Basic and acidic residues" evidence="1">
    <location>
        <begin position="10"/>
        <end position="31"/>
    </location>
</feature>
<name>A0A8J2NFW2_9HEXA</name>
<proteinExistence type="predicted"/>
<sequence>MGSNCSKTSKVIEDGKEVTRQVNEEEPKDRNTVPSSTVPSIGMIMNESMHGQAIGPILFSVSLRSHDSAGIEMESRGLGVGLPEAKDGIWGKLDQHPGPPEVEGSEEKNGEREGMFLETDRGKAEKCPVKGSVCAITGNLINYFVDFLSEAFVTIILFWCEYFCN</sequence>
<accession>A0A8J2NFW2</accession>
<organism evidence="2 3">
    <name type="scientific">Allacma fusca</name>
    <dbReference type="NCBI Taxonomy" id="39272"/>
    <lineage>
        <taxon>Eukaryota</taxon>
        <taxon>Metazoa</taxon>
        <taxon>Ecdysozoa</taxon>
        <taxon>Arthropoda</taxon>
        <taxon>Hexapoda</taxon>
        <taxon>Collembola</taxon>
        <taxon>Symphypleona</taxon>
        <taxon>Sminthuridae</taxon>
        <taxon>Allacma</taxon>
    </lineage>
</organism>
<gene>
    <name evidence="2" type="ORF">AFUS01_LOCUS181</name>
</gene>
<dbReference type="AlphaFoldDB" id="A0A8J2NFW2"/>
<feature type="region of interest" description="Disordered" evidence="1">
    <location>
        <begin position="1"/>
        <end position="40"/>
    </location>
</feature>
<evidence type="ECO:0000313" key="2">
    <source>
        <dbReference type="EMBL" id="CAG7633439.1"/>
    </source>
</evidence>
<feature type="region of interest" description="Disordered" evidence="1">
    <location>
        <begin position="91"/>
        <end position="112"/>
    </location>
</feature>
<keyword evidence="3" id="KW-1185">Reference proteome</keyword>
<dbReference type="Proteomes" id="UP000708208">
    <property type="component" value="Unassembled WGS sequence"/>
</dbReference>
<evidence type="ECO:0000256" key="1">
    <source>
        <dbReference type="SAM" id="MobiDB-lite"/>
    </source>
</evidence>
<protein>
    <submittedName>
        <fullName evidence="2">Uncharacterized protein</fullName>
    </submittedName>
</protein>
<reference evidence="2" key="1">
    <citation type="submission" date="2021-06" db="EMBL/GenBank/DDBJ databases">
        <authorList>
            <person name="Hodson N. C."/>
            <person name="Mongue J. A."/>
            <person name="Jaron S. K."/>
        </authorList>
    </citation>
    <scope>NUCLEOTIDE SEQUENCE</scope>
</reference>
<comment type="caution">
    <text evidence="2">The sequence shown here is derived from an EMBL/GenBank/DDBJ whole genome shotgun (WGS) entry which is preliminary data.</text>
</comment>
<evidence type="ECO:0000313" key="3">
    <source>
        <dbReference type="Proteomes" id="UP000708208"/>
    </source>
</evidence>
<dbReference type="EMBL" id="CAJVCH010000659">
    <property type="protein sequence ID" value="CAG7633439.1"/>
    <property type="molecule type" value="Genomic_DNA"/>
</dbReference>